<dbReference type="EMBL" id="JAPFRD010000010">
    <property type="protein sequence ID" value="MCW8108384.1"/>
    <property type="molecule type" value="Genomic_DNA"/>
</dbReference>
<sequence length="221" mass="24918">MRFFVLLTALLVCSCSLTEFKEWAIPDNNVPATSTDEIKSVITPQPLPAVVNLESSVKDKYSCPMNASSVEAINFINRFSTATYHEKSALNEKLVNQLNEELIQFVDSDYVEKHYLYKSLYVFPFYDNESVTPEVTCVTEEGNLIAVYVALDDAATDSVQVSKFMLQRKKQGGLSIIPQHPPIVVPKGAFPSKQERTNWSPRLYLQVPEVVYKDNLSAQLQ</sequence>
<dbReference type="PROSITE" id="PS51257">
    <property type="entry name" value="PROKAR_LIPOPROTEIN"/>
    <property type="match status" value="1"/>
</dbReference>
<keyword evidence="2" id="KW-1185">Reference proteome</keyword>
<dbReference type="RefSeq" id="WP_265617106.1">
    <property type="nucleotide sequence ID" value="NZ_JAPFRD010000010.1"/>
</dbReference>
<accession>A0ABT3P6I9</accession>
<dbReference type="Proteomes" id="UP001142810">
    <property type="component" value="Unassembled WGS sequence"/>
</dbReference>
<comment type="caution">
    <text evidence="1">The sequence shown here is derived from an EMBL/GenBank/DDBJ whole genome shotgun (WGS) entry which is preliminary data.</text>
</comment>
<gene>
    <name evidence="1" type="ORF">OPS25_07750</name>
</gene>
<evidence type="ECO:0000313" key="2">
    <source>
        <dbReference type="Proteomes" id="UP001142810"/>
    </source>
</evidence>
<organism evidence="1 2">
    <name type="scientific">Alteromonas aquimaris</name>
    <dbReference type="NCBI Taxonomy" id="2998417"/>
    <lineage>
        <taxon>Bacteria</taxon>
        <taxon>Pseudomonadati</taxon>
        <taxon>Pseudomonadota</taxon>
        <taxon>Gammaproteobacteria</taxon>
        <taxon>Alteromonadales</taxon>
        <taxon>Alteromonadaceae</taxon>
        <taxon>Alteromonas/Salinimonas group</taxon>
        <taxon>Alteromonas</taxon>
    </lineage>
</organism>
<protein>
    <submittedName>
        <fullName evidence="1">Uncharacterized protein</fullName>
    </submittedName>
</protein>
<evidence type="ECO:0000313" key="1">
    <source>
        <dbReference type="EMBL" id="MCW8108384.1"/>
    </source>
</evidence>
<proteinExistence type="predicted"/>
<name>A0ABT3P6I9_9ALTE</name>
<reference evidence="1" key="1">
    <citation type="submission" date="2022-11" db="EMBL/GenBank/DDBJ databases">
        <title>Alteromonas sp. nov., isolated from sea water of the Qingdao.</title>
        <authorList>
            <person name="Wang Q."/>
        </authorList>
    </citation>
    <scope>NUCLEOTIDE SEQUENCE</scope>
    <source>
        <strain evidence="1">ASW11-7</strain>
    </source>
</reference>